<protein>
    <recommendedName>
        <fullName evidence="4">Lipoprotein</fullName>
    </recommendedName>
</protein>
<organism evidence="2 3">
    <name type="scientific">Bosea vaviloviae</name>
    <dbReference type="NCBI Taxonomy" id="1526658"/>
    <lineage>
        <taxon>Bacteria</taxon>
        <taxon>Pseudomonadati</taxon>
        <taxon>Pseudomonadota</taxon>
        <taxon>Alphaproteobacteria</taxon>
        <taxon>Hyphomicrobiales</taxon>
        <taxon>Boseaceae</taxon>
        <taxon>Bosea</taxon>
    </lineage>
</organism>
<evidence type="ECO:0000313" key="2">
    <source>
        <dbReference type="EMBL" id="KPH82942.1"/>
    </source>
</evidence>
<dbReference type="Proteomes" id="UP000037822">
    <property type="component" value="Unassembled WGS sequence"/>
</dbReference>
<dbReference type="AlphaFoldDB" id="A0A0N1F6E3"/>
<dbReference type="EMBL" id="LGSZ01000009">
    <property type="protein sequence ID" value="KPH82942.1"/>
    <property type="molecule type" value="Genomic_DNA"/>
</dbReference>
<name>A0A0N1F6E3_9HYPH</name>
<feature type="signal peptide" evidence="1">
    <location>
        <begin position="1"/>
        <end position="21"/>
    </location>
</feature>
<sequence length="114" mass="11600">MRAIASSLALLTLALAGCQTSQPTPPTPPPASDYTVPGVTPSTFRLPTGTGCSGEVERFQAVMDNDLASGHTTKGVHSRVSSEIARARTTCASGNDGGAIGQIHATKAKFGYPG</sequence>
<keyword evidence="3" id="KW-1185">Reference proteome</keyword>
<evidence type="ECO:0008006" key="4">
    <source>
        <dbReference type="Google" id="ProtNLM"/>
    </source>
</evidence>
<gene>
    <name evidence="2" type="ORF">AE618_00775</name>
</gene>
<comment type="caution">
    <text evidence="2">The sequence shown here is derived from an EMBL/GenBank/DDBJ whole genome shotgun (WGS) entry which is preliminary data.</text>
</comment>
<keyword evidence="1" id="KW-0732">Signal</keyword>
<proteinExistence type="predicted"/>
<reference evidence="2 3" key="1">
    <citation type="submission" date="2015-07" db="EMBL/GenBank/DDBJ databases">
        <title>Whole genome sequencing of Bosea vaviloviae isolated from cave pool.</title>
        <authorList>
            <person name="Tan N.E.H."/>
            <person name="Lee Y.P."/>
            <person name="Gan H.M."/>
            <person name="Barton H."/>
            <person name="Savka M.A."/>
        </authorList>
    </citation>
    <scope>NUCLEOTIDE SEQUENCE [LARGE SCALE GENOMIC DNA]</scope>
    <source>
        <strain evidence="2 3">SD260</strain>
    </source>
</reference>
<evidence type="ECO:0000313" key="3">
    <source>
        <dbReference type="Proteomes" id="UP000037822"/>
    </source>
</evidence>
<dbReference type="RefSeq" id="WP_054207151.1">
    <property type="nucleotide sequence ID" value="NZ_LGSZ01000009.1"/>
</dbReference>
<dbReference type="OrthoDB" id="8161815at2"/>
<accession>A0A0N1F6E3</accession>
<evidence type="ECO:0000256" key="1">
    <source>
        <dbReference type="SAM" id="SignalP"/>
    </source>
</evidence>
<dbReference type="PATRIC" id="fig|1526658.3.peg.5080"/>
<feature type="chain" id="PRO_5005870963" description="Lipoprotein" evidence="1">
    <location>
        <begin position="22"/>
        <end position="114"/>
    </location>
</feature>
<dbReference type="PROSITE" id="PS51257">
    <property type="entry name" value="PROKAR_LIPOPROTEIN"/>
    <property type="match status" value="1"/>
</dbReference>